<evidence type="ECO:0000313" key="1">
    <source>
        <dbReference type="EMBL" id="GGH27772.1"/>
    </source>
</evidence>
<organism evidence="1 2">
    <name type="scientific">Alsobacter metallidurans</name>
    <dbReference type="NCBI Taxonomy" id="340221"/>
    <lineage>
        <taxon>Bacteria</taxon>
        <taxon>Pseudomonadati</taxon>
        <taxon>Pseudomonadota</taxon>
        <taxon>Alphaproteobacteria</taxon>
        <taxon>Hyphomicrobiales</taxon>
        <taxon>Alsobacteraceae</taxon>
        <taxon>Alsobacter</taxon>
    </lineage>
</organism>
<protein>
    <submittedName>
        <fullName evidence="1">Virulence factor</fullName>
    </submittedName>
</protein>
<name>A0A917ML49_9HYPH</name>
<evidence type="ECO:0000313" key="2">
    <source>
        <dbReference type="Proteomes" id="UP000603912"/>
    </source>
</evidence>
<dbReference type="PIRSF" id="PIRSF034586">
    <property type="entry name" value="Vir_effector_SfrC"/>
    <property type="match status" value="1"/>
</dbReference>
<dbReference type="RefSeq" id="WP_244643919.1">
    <property type="nucleotide sequence ID" value="NZ_BMES01000002.1"/>
</dbReference>
<comment type="caution">
    <text evidence="1">The sequence shown here is derived from an EMBL/GenBank/DDBJ whole genome shotgun (WGS) entry which is preliminary data.</text>
</comment>
<dbReference type="InterPro" id="IPR017030">
    <property type="entry name" value="Vir_effector_SfrC"/>
</dbReference>
<reference evidence="1" key="2">
    <citation type="submission" date="2020-09" db="EMBL/GenBank/DDBJ databases">
        <authorList>
            <person name="Sun Q."/>
            <person name="Zhou Y."/>
        </authorList>
    </citation>
    <scope>NUCLEOTIDE SEQUENCE</scope>
    <source>
        <strain evidence="1">CGMCC 1.12214</strain>
    </source>
</reference>
<dbReference type="AlphaFoldDB" id="A0A917ML49"/>
<proteinExistence type="predicted"/>
<gene>
    <name evidence="1" type="ORF">GCM10007036_36520</name>
</gene>
<sequence length="869" mass="95198">MSVDTAMIEPAQKELAALCGQTATLAGDAARWIADEANADAVGREKDAIVREMKLAALRARRIEKAAVRPMCVGVFGPSQAGKSYLVEVLARPETGPLRAAFDGSEPLDFISQINPIGDKESTGLVTRFSALPVGPSPAGFPVRLRWLTELDVIKVLGNTFFLDGDQSKETVPSPEFIAQTIANLSTRAGQAGGGLTDEDVLDLQDYFQRQFGSSRYVDALGRYWEQARALAPNLDLQGKSELFALLWGGHAQFTRLYLDLATAIDQLGRPDEVFCPLGALVPREGSILDVATLAGLGGQGKDDLEVRSPSGSRVLPRALVAALTAELRISLVDEPRSFFATTDLLDFPGARSRQKVHLAHFLSERPDALKETFLRGKVAYLFDRYVAEQELTSMLLCVRPSIQEVATLPDMIDAWISSTHGATPEARAAQANLLFLVLTWFDSHFIDKAGDVGQEGGLRFRNRLEASLLGYFGKAHTWPRQWTPGKAFQNCYWFRNPNFPAETIIRYDGRVEIETIAEKRGRIAELRSGFMELPEAATHFRDPGRAFDEALKLNDGGISYIIENLAKVCRLDMKLDQLRLRLGDLRREMAAKLDRYYVSLDVEQRLVERRAAAGKAFDDLEPVIQAGGFGALLRALAIDPGQLNDIIYGVLRGVGGDKPRAAASMSFRISRPDQVGAGARTGPVSGADREQLYARAAVEAWIGHLRDLASNDTAPRRLGITREALKTLSDEILTLLRRSDLEAALAEDLKALTTVELAEQSSAKIALVAALRLNRLIGDLGFGQLPPPKRPKAPAEGGEHPIFDERPITYDASAIGTPPKPFAQMYISDWFHGFYQVVEDNAVSTSGLRVDLKQNERLGAILNTLRAA</sequence>
<dbReference type="Pfam" id="PF10139">
    <property type="entry name" value="Virul_Fac"/>
    <property type="match status" value="1"/>
</dbReference>
<dbReference type="EMBL" id="BMES01000002">
    <property type="protein sequence ID" value="GGH27772.1"/>
    <property type="molecule type" value="Genomic_DNA"/>
</dbReference>
<keyword evidence="2" id="KW-1185">Reference proteome</keyword>
<reference evidence="1" key="1">
    <citation type="journal article" date="2014" name="Int. J. Syst. Evol. Microbiol.">
        <title>Complete genome sequence of Corynebacterium casei LMG S-19264T (=DSM 44701T), isolated from a smear-ripened cheese.</title>
        <authorList>
            <consortium name="US DOE Joint Genome Institute (JGI-PGF)"/>
            <person name="Walter F."/>
            <person name="Albersmeier A."/>
            <person name="Kalinowski J."/>
            <person name="Ruckert C."/>
        </authorList>
    </citation>
    <scope>NUCLEOTIDE SEQUENCE</scope>
    <source>
        <strain evidence="1">CGMCC 1.12214</strain>
    </source>
</reference>
<accession>A0A917ML49</accession>
<dbReference type="Proteomes" id="UP000603912">
    <property type="component" value="Unassembled WGS sequence"/>
</dbReference>